<dbReference type="Gene3D" id="6.10.250.940">
    <property type="match status" value="1"/>
</dbReference>
<proteinExistence type="inferred from homology"/>
<dbReference type="PROSITE" id="PS00131">
    <property type="entry name" value="CARBOXYPEPT_SER_SER"/>
    <property type="match status" value="1"/>
</dbReference>
<keyword evidence="4 10" id="KW-0121">Carboxypeptidase</keyword>
<evidence type="ECO:0000256" key="1">
    <source>
        <dbReference type="ARBA" id="ARBA00004613"/>
    </source>
</evidence>
<dbReference type="Gene3D" id="3.40.50.11320">
    <property type="match status" value="1"/>
</dbReference>
<comment type="subcellular location">
    <subcellularLocation>
        <location evidence="1">Secreted</location>
    </subcellularLocation>
</comment>
<dbReference type="InterPro" id="IPR018202">
    <property type="entry name" value="Ser_caboxypep_ser_AS"/>
</dbReference>
<dbReference type="EMBL" id="JAIWQS010000007">
    <property type="protein sequence ID" value="KAJ8759327.1"/>
    <property type="molecule type" value="Genomic_DNA"/>
</dbReference>
<keyword evidence="12" id="KW-1185">Reference proteome</keyword>
<dbReference type="GO" id="GO:0004185">
    <property type="term" value="F:serine-type carboxypeptidase activity"/>
    <property type="evidence" value="ECO:0007669"/>
    <property type="project" value="UniProtKB-UniRule"/>
</dbReference>
<evidence type="ECO:0000256" key="10">
    <source>
        <dbReference type="RuleBase" id="RU361156"/>
    </source>
</evidence>
<keyword evidence="3" id="KW-0964">Secreted</keyword>
<keyword evidence="5 10" id="KW-0645">Protease</keyword>
<comment type="similarity">
    <text evidence="2 10">Belongs to the peptidase S10 family.</text>
</comment>
<protein>
    <recommendedName>
        <fullName evidence="10">Carboxypeptidase</fullName>
        <ecNumber evidence="10">3.4.16.-</ecNumber>
    </recommendedName>
</protein>
<comment type="caution">
    <text evidence="11">The sequence shown here is derived from an EMBL/GenBank/DDBJ whole genome shotgun (WGS) entry which is preliminary data.</text>
</comment>
<dbReference type="PANTHER" id="PTHR11802">
    <property type="entry name" value="SERINE PROTEASE FAMILY S10 SERINE CARBOXYPEPTIDASE"/>
    <property type="match status" value="1"/>
</dbReference>
<reference evidence="11 12" key="1">
    <citation type="submission" date="2021-09" db="EMBL/GenBank/DDBJ databases">
        <title>Genomic insights and catalytic innovation underlie evolution of tropane alkaloids biosynthesis.</title>
        <authorList>
            <person name="Wang Y.-J."/>
            <person name="Tian T."/>
            <person name="Huang J.-P."/>
            <person name="Huang S.-X."/>
        </authorList>
    </citation>
    <scope>NUCLEOTIDE SEQUENCE [LARGE SCALE GENOMIC DNA]</scope>
    <source>
        <strain evidence="11">KIB-2018</strain>
        <tissue evidence="11">Leaf</tissue>
    </source>
</reference>
<evidence type="ECO:0000313" key="12">
    <source>
        <dbReference type="Proteomes" id="UP001159364"/>
    </source>
</evidence>
<dbReference type="AlphaFoldDB" id="A0AAV8SXX4"/>
<evidence type="ECO:0000256" key="5">
    <source>
        <dbReference type="ARBA" id="ARBA00022670"/>
    </source>
</evidence>
<dbReference type="GO" id="GO:0005576">
    <property type="term" value="C:extracellular region"/>
    <property type="evidence" value="ECO:0007669"/>
    <property type="project" value="UniProtKB-SubCell"/>
</dbReference>
<dbReference type="InterPro" id="IPR033124">
    <property type="entry name" value="Ser_caboxypep_his_AS"/>
</dbReference>
<evidence type="ECO:0000256" key="4">
    <source>
        <dbReference type="ARBA" id="ARBA00022645"/>
    </source>
</evidence>
<keyword evidence="6 10" id="KW-0732">Signal</keyword>
<dbReference type="FunFam" id="3.40.50.1820:FF:000013">
    <property type="entry name" value="Carboxypeptidase"/>
    <property type="match status" value="1"/>
</dbReference>
<keyword evidence="7 10" id="KW-0378">Hydrolase</keyword>
<dbReference type="PRINTS" id="PR00724">
    <property type="entry name" value="CRBOXYPTASEC"/>
</dbReference>
<dbReference type="PROSITE" id="PS00560">
    <property type="entry name" value="CARBOXYPEPT_SER_HIS"/>
    <property type="match status" value="1"/>
</dbReference>
<dbReference type="FunFam" id="3.40.50.11320:FF:000001">
    <property type="entry name" value="Carboxypeptidase"/>
    <property type="match status" value="1"/>
</dbReference>
<name>A0AAV8SXX4_9ROSI</name>
<dbReference type="PANTHER" id="PTHR11802:SF280">
    <property type="entry name" value="SERINE CARBOXYPEPTIDASE-LIKE 35"/>
    <property type="match status" value="1"/>
</dbReference>
<keyword evidence="9" id="KW-0325">Glycoprotein</keyword>
<sequence length="490" mass="55036">MTNNWCSRQVVVVVVLVWCCVVASTKFVVVAGDNYKESSDEARWQEADRVTELPGQPPVKFRHFAGYVKLRPQDHKALFYWFFEAQDGIVSQKPLVLWLNGGPGCSSIAYGAAQELGPFLVRNNGTQLILNKYSWNKVANMLFLEAPVGVGYSYTNNSQDLRKLGDGVTAEDSHAFLINWFKRFPSFRSNEFYLAGESYAGHYVPQLAELIYDRNKRASKESYINLKGFMIGNAAMNDETDTSGVMDYAWSHAIISDQLYHNIKDCFVKESSSSKSTGASNCSNHFKGFVEAYSGIDIYSIYTPVCLISRASKYSKLRFAPRPRTLLHEFLHTLASGYDPCTADYAVKYFNRKDVQRALHANVTNLSYPYSSCSQVIEGWNAPDTVLPIIQKLLNAGMRIWVYSGDTDGRVPVTSTRYTINKLGLKVQEEWRAWFHKSQVAGWVETYHGGLVLATVRGAGHEVPIFAPQQSLSLFTHFLSARALPASRSS</sequence>
<gene>
    <name evidence="11" type="ORF">K2173_006847</name>
</gene>
<dbReference type="SUPFAM" id="SSF53474">
    <property type="entry name" value="alpha/beta-Hydrolases"/>
    <property type="match status" value="1"/>
</dbReference>
<feature type="signal peptide" evidence="10">
    <location>
        <begin position="1"/>
        <end position="25"/>
    </location>
</feature>
<dbReference type="Proteomes" id="UP001159364">
    <property type="component" value="Linkage Group LG07"/>
</dbReference>
<accession>A0AAV8SXX4</accession>
<feature type="chain" id="PRO_5043086391" description="Carboxypeptidase" evidence="10">
    <location>
        <begin position="26"/>
        <end position="490"/>
    </location>
</feature>
<dbReference type="Pfam" id="PF00450">
    <property type="entry name" value="Peptidase_S10"/>
    <property type="match status" value="1"/>
</dbReference>
<dbReference type="EC" id="3.4.16.-" evidence="10"/>
<evidence type="ECO:0000256" key="7">
    <source>
        <dbReference type="ARBA" id="ARBA00022801"/>
    </source>
</evidence>
<dbReference type="GO" id="GO:0005773">
    <property type="term" value="C:vacuole"/>
    <property type="evidence" value="ECO:0007669"/>
    <property type="project" value="TreeGrafter"/>
</dbReference>
<dbReference type="InterPro" id="IPR001563">
    <property type="entry name" value="Peptidase_S10"/>
</dbReference>
<evidence type="ECO:0000256" key="2">
    <source>
        <dbReference type="ARBA" id="ARBA00009431"/>
    </source>
</evidence>
<evidence type="ECO:0000313" key="11">
    <source>
        <dbReference type="EMBL" id="KAJ8759327.1"/>
    </source>
</evidence>
<evidence type="ECO:0000256" key="8">
    <source>
        <dbReference type="ARBA" id="ARBA00023157"/>
    </source>
</evidence>
<organism evidence="11 12">
    <name type="scientific">Erythroxylum novogranatense</name>
    <dbReference type="NCBI Taxonomy" id="1862640"/>
    <lineage>
        <taxon>Eukaryota</taxon>
        <taxon>Viridiplantae</taxon>
        <taxon>Streptophyta</taxon>
        <taxon>Embryophyta</taxon>
        <taxon>Tracheophyta</taxon>
        <taxon>Spermatophyta</taxon>
        <taxon>Magnoliopsida</taxon>
        <taxon>eudicotyledons</taxon>
        <taxon>Gunneridae</taxon>
        <taxon>Pentapetalae</taxon>
        <taxon>rosids</taxon>
        <taxon>fabids</taxon>
        <taxon>Malpighiales</taxon>
        <taxon>Erythroxylaceae</taxon>
        <taxon>Erythroxylum</taxon>
    </lineage>
</organism>
<evidence type="ECO:0000256" key="3">
    <source>
        <dbReference type="ARBA" id="ARBA00022525"/>
    </source>
</evidence>
<keyword evidence="8" id="KW-1015">Disulfide bond</keyword>
<dbReference type="InterPro" id="IPR029058">
    <property type="entry name" value="AB_hydrolase_fold"/>
</dbReference>
<dbReference type="Gene3D" id="3.40.50.1820">
    <property type="entry name" value="alpha/beta hydrolase"/>
    <property type="match status" value="1"/>
</dbReference>
<evidence type="ECO:0000256" key="9">
    <source>
        <dbReference type="ARBA" id="ARBA00023180"/>
    </source>
</evidence>
<dbReference type="GO" id="GO:0006508">
    <property type="term" value="P:proteolysis"/>
    <property type="evidence" value="ECO:0007669"/>
    <property type="project" value="UniProtKB-KW"/>
</dbReference>
<evidence type="ECO:0000256" key="6">
    <source>
        <dbReference type="ARBA" id="ARBA00022729"/>
    </source>
</evidence>